<feature type="chain" id="PRO_5035188465" description="YHYH domain-containing protein" evidence="2">
    <location>
        <begin position="26"/>
        <end position="288"/>
    </location>
</feature>
<keyword evidence="5" id="KW-1185">Reference proteome</keyword>
<evidence type="ECO:0000313" key="4">
    <source>
        <dbReference type="EMBL" id="GHB04473.1"/>
    </source>
</evidence>
<dbReference type="InterPro" id="IPR025924">
    <property type="entry name" value="YHYH_dom"/>
</dbReference>
<accession>A0A8J3CUP4</accession>
<dbReference type="RefSeq" id="WP_189499596.1">
    <property type="nucleotide sequence ID" value="NZ_BMZH01000020.1"/>
</dbReference>
<feature type="signal peptide" evidence="2">
    <location>
        <begin position="1"/>
        <end position="25"/>
    </location>
</feature>
<evidence type="ECO:0000256" key="2">
    <source>
        <dbReference type="SAM" id="SignalP"/>
    </source>
</evidence>
<evidence type="ECO:0000313" key="5">
    <source>
        <dbReference type="Proteomes" id="UP000634004"/>
    </source>
</evidence>
<name>A0A8J3CUP4_9PROT</name>
<dbReference type="Proteomes" id="UP000634004">
    <property type="component" value="Unassembled WGS sequence"/>
</dbReference>
<keyword evidence="2" id="KW-0732">Signal</keyword>
<feature type="domain" description="YHYH" evidence="3">
    <location>
        <begin position="79"/>
        <end position="257"/>
    </location>
</feature>
<evidence type="ECO:0000259" key="3">
    <source>
        <dbReference type="Pfam" id="PF14240"/>
    </source>
</evidence>
<reference evidence="4" key="2">
    <citation type="submission" date="2020-09" db="EMBL/GenBank/DDBJ databases">
        <authorList>
            <person name="Sun Q."/>
            <person name="Kim S."/>
        </authorList>
    </citation>
    <scope>NUCLEOTIDE SEQUENCE</scope>
    <source>
        <strain evidence="4">KCTC 32513</strain>
    </source>
</reference>
<comment type="caution">
    <text evidence="4">The sequence shown here is derived from an EMBL/GenBank/DDBJ whole genome shotgun (WGS) entry which is preliminary data.</text>
</comment>
<protein>
    <recommendedName>
        <fullName evidence="3">YHYH domain-containing protein</fullName>
    </recommendedName>
</protein>
<organism evidence="4 5">
    <name type="scientific">Algimonas arctica</name>
    <dbReference type="NCBI Taxonomy" id="1479486"/>
    <lineage>
        <taxon>Bacteria</taxon>
        <taxon>Pseudomonadati</taxon>
        <taxon>Pseudomonadota</taxon>
        <taxon>Alphaproteobacteria</taxon>
        <taxon>Maricaulales</taxon>
        <taxon>Robiginitomaculaceae</taxon>
        <taxon>Algimonas</taxon>
    </lineage>
</organism>
<reference evidence="4" key="1">
    <citation type="journal article" date="2014" name="Int. J. Syst. Evol. Microbiol.">
        <title>Complete genome sequence of Corynebacterium casei LMG S-19264T (=DSM 44701T), isolated from a smear-ripened cheese.</title>
        <authorList>
            <consortium name="US DOE Joint Genome Institute (JGI-PGF)"/>
            <person name="Walter F."/>
            <person name="Albersmeier A."/>
            <person name="Kalinowski J."/>
            <person name="Ruckert C."/>
        </authorList>
    </citation>
    <scope>NUCLEOTIDE SEQUENCE</scope>
    <source>
        <strain evidence="4">KCTC 32513</strain>
    </source>
</reference>
<evidence type="ECO:0000256" key="1">
    <source>
        <dbReference type="SAM" id="MobiDB-lite"/>
    </source>
</evidence>
<proteinExistence type="predicted"/>
<sequence length="288" mass="30725">MKRLSLLCLSAATLTIGVYVSQSVAQSTTVMAQTDNLVSVSFTETERCFAANGLPDHATGTFPNRGNPNAIAPQTVNVCIPLNPMTANQITPIRGTMGIAINGVQFRPNTAGFYDPNGRRGHSRNGDPNWSVDIHGAPGKLGLDFNNAHVGRGGLYHYHGIANSLTETSGSTLVGYAGDGFPIRYVGEAATSGWNLKPGTRPDNPGPGGSYDGTYNEDYVYVGGEGRLDECNGGMFEGAYSYFVTDSYPFVSRCLTGVVSDDFNKANHREEGAERGQRRQRGEGRGGE</sequence>
<gene>
    <name evidence="4" type="ORF">GCM10009069_28860</name>
</gene>
<feature type="region of interest" description="Disordered" evidence="1">
    <location>
        <begin position="265"/>
        <end position="288"/>
    </location>
</feature>
<dbReference type="AlphaFoldDB" id="A0A8J3CUP4"/>
<feature type="region of interest" description="Disordered" evidence="1">
    <location>
        <begin position="195"/>
        <end position="214"/>
    </location>
</feature>
<dbReference type="Pfam" id="PF14240">
    <property type="entry name" value="YHYH"/>
    <property type="match status" value="1"/>
</dbReference>
<dbReference type="EMBL" id="BMZH01000020">
    <property type="protein sequence ID" value="GHB04473.1"/>
    <property type="molecule type" value="Genomic_DNA"/>
</dbReference>